<evidence type="ECO:0000313" key="2">
    <source>
        <dbReference type="Proteomes" id="UP000186817"/>
    </source>
</evidence>
<dbReference type="Proteomes" id="UP000186817">
    <property type="component" value="Unassembled WGS sequence"/>
</dbReference>
<keyword evidence="2" id="KW-1185">Reference proteome</keyword>
<accession>A0A1Q9D7V2</accession>
<evidence type="ECO:0000313" key="1">
    <source>
        <dbReference type="EMBL" id="OLP91293.1"/>
    </source>
</evidence>
<protein>
    <submittedName>
        <fullName evidence="1">Uncharacterized protein</fullName>
    </submittedName>
</protein>
<reference evidence="1 2" key="1">
    <citation type="submission" date="2016-02" db="EMBL/GenBank/DDBJ databases">
        <title>Genome analysis of coral dinoflagellate symbionts highlights evolutionary adaptations to a symbiotic lifestyle.</title>
        <authorList>
            <person name="Aranda M."/>
            <person name="Li Y."/>
            <person name="Liew Y.J."/>
            <person name="Baumgarten S."/>
            <person name="Simakov O."/>
            <person name="Wilson M."/>
            <person name="Piel J."/>
            <person name="Ashoor H."/>
            <person name="Bougouffa S."/>
            <person name="Bajic V.B."/>
            <person name="Ryu T."/>
            <person name="Ravasi T."/>
            <person name="Bayer T."/>
            <person name="Micklem G."/>
            <person name="Kim H."/>
            <person name="Bhak J."/>
            <person name="Lajeunesse T.C."/>
            <person name="Voolstra C.R."/>
        </authorList>
    </citation>
    <scope>NUCLEOTIDE SEQUENCE [LARGE SCALE GENOMIC DNA]</scope>
    <source>
        <strain evidence="1 2">CCMP2467</strain>
    </source>
</reference>
<proteinExistence type="predicted"/>
<sequence length="226" mass="24895">MGPKDEEVVYGIHGGRTKAFWQLYVDRGNLNIHGTIQHPCWIMSPINKLTGDGIDDVSVERLYPHLPSFIDRCGILGEIAYKKQFDPPRAVSSSTAFNQEPFDVSTIYAEDLILQLWDQLQQAQQARQRRIPPPQAAVEIHAPEDAPELYLDQGHVDRAGTSPATASAALARTAAATRGFTKRMEHRRLLSSTPALQNTGCCSTTVAAHHDVAARLAEAKTVCRSL</sequence>
<gene>
    <name evidence="1" type="ORF">AK812_SmicGene27022</name>
</gene>
<organism evidence="1 2">
    <name type="scientific">Symbiodinium microadriaticum</name>
    <name type="common">Dinoflagellate</name>
    <name type="synonym">Zooxanthella microadriatica</name>
    <dbReference type="NCBI Taxonomy" id="2951"/>
    <lineage>
        <taxon>Eukaryota</taxon>
        <taxon>Sar</taxon>
        <taxon>Alveolata</taxon>
        <taxon>Dinophyceae</taxon>
        <taxon>Suessiales</taxon>
        <taxon>Symbiodiniaceae</taxon>
        <taxon>Symbiodinium</taxon>
    </lineage>
</organism>
<name>A0A1Q9D7V2_SYMMI</name>
<dbReference type="AlphaFoldDB" id="A0A1Q9D7V2"/>
<dbReference type="EMBL" id="LSRX01000672">
    <property type="protein sequence ID" value="OLP91293.1"/>
    <property type="molecule type" value="Genomic_DNA"/>
</dbReference>
<comment type="caution">
    <text evidence="1">The sequence shown here is derived from an EMBL/GenBank/DDBJ whole genome shotgun (WGS) entry which is preliminary data.</text>
</comment>